<gene>
    <name evidence="2" type="ORF">STSP2_02967</name>
</gene>
<reference evidence="3" key="1">
    <citation type="submission" date="2017-02" db="EMBL/GenBank/DDBJ databases">
        <title>Comparative genomics and description of representatives of a novel lineage of planctomycetes thriving in anoxic sediments.</title>
        <authorList>
            <person name="Spring S."/>
            <person name="Bunk B."/>
            <person name="Sproer C."/>
        </authorList>
    </citation>
    <scope>NUCLEOTIDE SEQUENCE [LARGE SCALE GENOMIC DNA]</scope>
    <source>
        <strain evidence="3">ST-NAGAB-D1</strain>
    </source>
</reference>
<organism evidence="2 3">
    <name type="scientific">Anaerohalosphaera lusitana</name>
    <dbReference type="NCBI Taxonomy" id="1936003"/>
    <lineage>
        <taxon>Bacteria</taxon>
        <taxon>Pseudomonadati</taxon>
        <taxon>Planctomycetota</taxon>
        <taxon>Phycisphaerae</taxon>
        <taxon>Sedimentisphaerales</taxon>
        <taxon>Anaerohalosphaeraceae</taxon>
        <taxon>Anaerohalosphaera</taxon>
    </lineage>
</organism>
<keyword evidence="1" id="KW-0812">Transmembrane</keyword>
<name>A0A1U9NQ78_9BACT</name>
<dbReference type="InterPro" id="IPR012902">
    <property type="entry name" value="N_methyl_site"/>
</dbReference>
<dbReference type="STRING" id="1936003.STSP2_02967"/>
<evidence type="ECO:0000313" key="2">
    <source>
        <dbReference type="EMBL" id="AQT69770.1"/>
    </source>
</evidence>
<dbReference type="RefSeq" id="WP_146663427.1">
    <property type="nucleotide sequence ID" value="NZ_CP019791.1"/>
</dbReference>
<proteinExistence type="predicted"/>
<keyword evidence="1" id="KW-0472">Membrane</keyword>
<evidence type="ECO:0000256" key="1">
    <source>
        <dbReference type="SAM" id="Phobius"/>
    </source>
</evidence>
<evidence type="ECO:0008006" key="4">
    <source>
        <dbReference type="Google" id="ProtNLM"/>
    </source>
</evidence>
<sequence>MYGRVRKTGRCRGGRRCRGGFTLTEVVVASTLLLLGITPILKALTGSYISSTRIDQKTQSLLLAEAKLDEVKDAVGADHAASVVQSDLQLQDGFYCDIADDTVNSGLRELSVSVGVDADSNARLDDDEVLVSLSTMVARRM</sequence>
<dbReference type="Pfam" id="PF07963">
    <property type="entry name" value="N_methyl"/>
    <property type="match status" value="1"/>
</dbReference>
<dbReference type="Proteomes" id="UP000189674">
    <property type="component" value="Chromosome"/>
</dbReference>
<accession>A0A1U9NQ78</accession>
<keyword evidence="3" id="KW-1185">Reference proteome</keyword>
<keyword evidence="1" id="KW-1133">Transmembrane helix</keyword>
<evidence type="ECO:0000313" key="3">
    <source>
        <dbReference type="Proteomes" id="UP000189674"/>
    </source>
</evidence>
<dbReference type="EMBL" id="CP019791">
    <property type="protein sequence ID" value="AQT69770.1"/>
    <property type="molecule type" value="Genomic_DNA"/>
</dbReference>
<dbReference type="KEGG" id="alus:STSP2_02967"/>
<feature type="transmembrane region" description="Helical" evidence="1">
    <location>
        <begin position="21"/>
        <end position="41"/>
    </location>
</feature>
<protein>
    <recommendedName>
        <fullName evidence="4">Prepilin-type N-terminal cleavage/methylation domain-containing protein</fullName>
    </recommendedName>
</protein>
<dbReference type="AlphaFoldDB" id="A0A1U9NQ78"/>